<dbReference type="EMBL" id="FWXV01000007">
    <property type="protein sequence ID" value="SMD21901.1"/>
    <property type="molecule type" value="Genomic_DNA"/>
</dbReference>
<proteinExistence type="predicted"/>
<sequence length="42" mass="4667">MDAGAVATELLAFLEGAVTLWLLDPGTVDLPALYRRYLDRLF</sequence>
<accession>A0A1Y5XYQ0</accession>
<evidence type="ECO:0000313" key="1">
    <source>
        <dbReference type="EMBL" id="SMD21901.1"/>
    </source>
</evidence>
<reference evidence="1" key="1">
    <citation type="submission" date="2017-04" db="EMBL/GenBank/DDBJ databases">
        <authorList>
            <person name="Afonso C.L."/>
            <person name="Miller P.J."/>
            <person name="Scott M.A."/>
            <person name="Spackman E."/>
            <person name="Goraichik I."/>
            <person name="Dimitrov K.M."/>
            <person name="Suarez D.L."/>
            <person name="Swayne D.E."/>
        </authorList>
    </citation>
    <scope>NUCLEOTIDE SEQUENCE [LARGE SCALE GENOMIC DNA]</scope>
    <source>
        <strain evidence="1">DSM 43828</strain>
    </source>
</reference>
<gene>
    <name evidence="1" type="ORF">SAMN05661093_07185</name>
</gene>
<dbReference type="AlphaFoldDB" id="A0A1Y5XYQ0"/>
<evidence type="ECO:0008006" key="3">
    <source>
        <dbReference type="Google" id="ProtNLM"/>
    </source>
</evidence>
<evidence type="ECO:0000313" key="2">
    <source>
        <dbReference type="Proteomes" id="UP000192674"/>
    </source>
</evidence>
<name>A0A1Y5XYQ0_KIBAR</name>
<dbReference type="SUPFAM" id="SSF48498">
    <property type="entry name" value="Tetracyclin repressor-like, C-terminal domain"/>
    <property type="match status" value="1"/>
</dbReference>
<organism evidence="1 2">
    <name type="scientific">Kibdelosporangium aridum</name>
    <dbReference type="NCBI Taxonomy" id="2030"/>
    <lineage>
        <taxon>Bacteria</taxon>
        <taxon>Bacillati</taxon>
        <taxon>Actinomycetota</taxon>
        <taxon>Actinomycetes</taxon>
        <taxon>Pseudonocardiales</taxon>
        <taxon>Pseudonocardiaceae</taxon>
        <taxon>Kibdelosporangium</taxon>
    </lineage>
</organism>
<keyword evidence="2" id="KW-1185">Reference proteome</keyword>
<dbReference type="Proteomes" id="UP000192674">
    <property type="component" value="Unassembled WGS sequence"/>
</dbReference>
<dbReference type="RefSeq" id="WP_407657146.1">
    <property type="nucleotide sequence ID" value="NZ_FWXV01000007.1"/>
</dbReference>
<dbReference type="InterPro" id="IPR036271">
    <property type="entry name" value="Tet_transcr_reg_TetR-rel_C_sf"/>
</dbReference>
<protein>
    <recommendedName>
        <fullName evidence="3">TetR family transcriptional regulator</fullName>
    </recommendedName>
</protein>
<dbReference type="Gene3D" id="1.10.357.10">
    <property type="entry name" value="Tetracycline Repressor, domain 2"/>
    <property type="match status" value="1"/>
</dbReference>